<dbReference type="Pfam" id="PF07426">
    <property type="entry name" value="Dynactin_p22"/>
    <property type="match status" value="1"/>
</dbReference>
<evidence type="ECO:0000313" key="2">
    <source>
        <dbReference type="EMBL" id="CZS97814.1"/>
    </source>
</evidence>
<dbReference type="Proteomes" id="UP000178129">
    <property type="component" value="Unassembled WGS sequence"/>
</dbReference>
<name>A0A1E1KLT9_9HELO</name>
<evidence type="ECO:0000256" key="1">
    <source>
        <dbReference type="SAM" id="Coils"/>
    </source>
</evidence>
<gene>
    <name evidence="2" type="ORF">RCO7_00043</name>
</gene>
<dbReference type="InParanoid" id="A0A1E1KLT9"/>
<accession>A0A1E1KLT9</accession>
<dbReference type="GO" id="GO:0061640">
    <property type="term" value="P:cytoskeleton-dependent cytokinesis"/>
    <property type="evidence" value="ECO:0007669"/>
    <property type="project" value="InterPro"/>
</dbReference>
<dbReference type="PANTHER" id="PTHR28360:SF1">
    <property type="entry name" value="DYNACTIN SUBUNIT 3"/>
    <property type="match status" value="1"/>
</dbReference>
<keyword evidence="1" id="KW-0175">Coiled coil</keyword>
<evidence type="ECO:0000313" key="3">
    <source>
        <dbReference type="Proteomes" id="UP000178129"/>
    </source>
</evidence>
<feature type="coiled-coil region" evidence="1">
    <location>
        <begin position="137"/>
        <end position="164"/>
    </location>
</feature>
<keyword evidence="3" id="KW-1185">Reference proteome</keyword>
<comment type="caution">
    <text evidence="2">The sequence shown here is derived from an EMBL/GenBank/DDBJ whole genome shotgun (WGS) entry which is preliminary data.</text>
</comment>
<dbReference type="AlphaFoldDB" id="A0A1E1KLT9"/>
<dbReference type="PANTHER" id="PTHR28360">
    <property type="entry name" value="DYNACTIN SUBUNIT 3"/>
    <property type="match status" value="1"/>
</dbReference>
<dbReference type="EMBL" id="FJUW01000013">
    <property type="protein sequence ID" value="CZS97814.1"/>
    <property type="molecule type" value="Genomic_DNA"/>
</dbReference>
<reference evidence="3" key="1">
    <citation type="submission" date="2016-03" db="EMBL/GenBank/DDBJ databases">
        <authorList>
            <person name="Ploux O."/>
        </authorList>
    </citation>
    <scope>NUCLEOTIDE SEQUENCE [LARGE SCALE GENOMIC DNA]</scope>
    <source>
        <strain evidence="3">UK7</strain>
    </source>
</reference>
<dbReference type="GO" id="GO:0005869">
    <property type="term" value="C:dynactin complex"/>
    <property type="evidence" value="ECO:0007669"/>
    <property type="project" value="InterPro"/>
</dbReference>
<sequence>MQNTFDQTATETIDLLEARLRRIEFAISGQVEQIPSSNNAPSATQRLASLEHSLHQLASKSRAIQELLKLHSKHPDLFQSPSPRDPPTTLDSSTILSIILSSASSYPSTSSRLTSIMDVPIPAAEVSTQLIELQPRIAKIEAVQAAQNEDIKELREKSAKLVQKWYLGDILGAGEEWAGYEGRVGRVEQRLRRVVKARRTDDAMI</sequence>
<dbReference type="InterPro" id="IPR009991">
    <property type="entry name" value="DCTN3"/>
</dbReference>
<proteinExistence type="predicted"/>
<organism evidence="2 3">
    <name type="scientific">Rhynchosporium graminicola</name>
    <dbReference type="NCBI Taxonomy" id="2792576"/>
    <lineage>
        <taxon>Eukaryota</taxon>
        <taxon>Fungi</taxon>
        <taxon>Dikarya</taxon>
        <taxon>Ascomycota</taxon>
        <taxon>Pezizomycotina</taxon>
        <taxon>Leotiomycetes</taxon>
        <taxon>Helotiales</taxon>
        <taxon>Ploettnerulaceae</taxon>
        <taxon>Rhynchosporium</taxon>
    </lineage>
</organism>
<protein>
    <submittedName>
        <fullName evidence="2">Probable RO-10 protein, required for nuclear distribution</fullName>
    </submittedName>
</protein>